<evidence type="ECO:0000313" key="2">
    <source>
        <dbReference type="Proteomes" id="UP000320888"/>
    </source>
</evidence>
<dbReference type="EMBL" id="VKLS01000182">
    <property type="protein sequence ID" value="TSB39150.1"/>
    <property type="molecule type" value="Genomic_DNA"/>
</dbReference>
<dbReference type="RefSeq" id="WP_143943134.1">
    <property type="nucleotide sequence ID" value="NZ_VKLS01000182.1"/>
</dbReference>
<dbReference type="Proteomes" id="UP000320888">
    <property type="component" value="Unassembled WGS sequence"/>
</dbReference>
<organism evidence="1 2">
    <name type="scientific">Streptomyces benahoarensis</name>
    <dbReference type="NCBI Taxonomy" id="2595054"/>
    <lineage>
        <taxon>Bacteria</taxon>
        <taxon>Bacillati</taxon>
        <taxon>Actinomycetota</taxon>
        <taxon>Actinomycetes</taxon>
        <taxon>Kitasatosporales</taxon>
        <taxon>Streptomycetaceae</taxon>
        <taxon>Streptomyces</taxon>
    </lineage>
</organism>
<reference evidence="1 2" key="1">
    <citation type="submission" date="2019-07" db="EMBL/GenBank/DDBJ databases">
        <title>Draft genome for Streptomyces benahoarensis MZ03-48.</title>
        <authorList>
            <person name="Gonzalez-Pimentel J.L."/>
        </authorList>
    </citation>
    <scope>NUCLEOTIDE SEQUENCE [LARGE SCALE GENOMIC DNA]</scope>
    <source>
        <strain evidence="1 2">MZ03-48</strain>
    </source>
</reference>
<sequence length="324" mass="36437">MPSPEHEFLSDAALDIMDTTSRSGLYTYKEGKRNLFDFSCELAKDWSKAVSGQTLWTHNRDGIDKDLRTLLTENDVSAAVYVARHSTANKARVAEVAGAYKETPLGERLSRLRVFWIPGDFDADDEDARKNTYDSLKEDMTRDLLIHVTLGGLTATDVARFATSPRPGYPLRILSHVKHHGFGNLTHTSKLVGISTSPLKEEVQRLFLLGMLESDYLTGGIYRISDRGNAILDVCSRLRDHIHGNLGNNKEFEHVCRLLGIEYLKVDVSMGDKIGYKRIPVGNGKTELRYDSENPTAFLMTHVYQASLDDSVVWHDPYFELPSV</sequence>
<dbReference type="OrthoDB" id="4067142at2"/>
<name>A0A553ZCI1_9ACTN</name>
<protein>
    <submittedName>
        <fullName evidence="1">Uncharacterized protein</fullName>
    </submittedName>
</protein>
<accession>A0A553ZCI1</accession>
<keyword evidence="2" id="KW-1185">Reference proteome</keyword>
<comment type="caution">
    <text evidence="1">The sequence shown here is derived from an EMBL/GenBank/DDBJ whole genome shotgun (WGS) entry which is preliminary data.</text>
</comment>
<evidence type="ECO:0000313" key="1">
    <source>
        <dbReference type="EMBL" id="TSB39150.1"/>
    </source>
</evidence>
<dbReference type="AlphaFoldDB" id="A0A553ZCI1"/>
<gene>
    <name evidence="1" type="ORF">FNZ23_15995</name>
</gene>
<proteinExistence type="predicted"/>